<evidence type="ECO:0000313" key="4">
    <source>
        <dbReference type="Proteomes" id="UP000653056"/>
    </source>
</evidence>
<feature type="transmembrane region" description="Helical" evidence="2">
    <location>
        <begin position="27"/>
        <end position="45"/>
    </location>
</feature>
<dbReference type="Proteomes" id="UP000653056">
    <property type="component" value="Unassembled WGS sequence"/>
</dbReference>
<feature type="transmembrane region" description="Helical" evidence="2">
    <location>
        <begin position="215"/>
        <end position="238"/>
    </location>
</feature>
<keyword evidence="2" id="KW-0812">Transmembrane</keyword>
<reference evidence="4" key="1">
    <citation type="journal article" date="2019" name="Int. J. Syst. Evol. Microbiol.">
        <title>The Global Catalogue of Microorganisms (GCM) 10K type strain sequencing project: providing services to taxonomists for standard genome sequencing and annotation.</title>
        <authorList>
            <consortium name="The Broad Institute Genomics Platform"/>
            <consortium name="The Broad Institute Genome Sequencing Center for Infectious Disease"/>
            <person name="Wu L."/>
            <person name="Ma J."/>
        </authorList>
    </citation>
    <scope>NUCLEOTIDE SEQUENCE [LARGE SCALE GENOMIC DNA]</scope>
    <source>
        <strain evidence="4">KCTC 22228</strain>
    </source>
</reference>
<sequence>MSPPPPANDEDTSLVELAALLVKRWKAMLAIFLAVTLVASAFALLKPTKYRYTSIYQIAEYQNQDGDIEALESPGAVLTQIRSLVLPTATRAFLADHDAEAMPFPVDISQPSGTRLVVLQTETTQDQARNVEIVHSAVLEGIRSLQNRRFERLRQSLESRLATHETALADTSGEGTALLVEEIARLEDQLAAMQEGEISQLAVVSLEPVGLSRGVIIGSGVLLAIVLAVLGVFILHFAGLVRNSLRHEH</sequence>
<accession>A0ABQ2ZA54</accession>
<protein>
    <recommendedName>
        <fullName evidence="5">Polysaccharide chain length determinant N-terminal domain-containing protein</fullName>
    </recommendedName>
</protein>
<name>A0ABQ2ZA54_9GAMM</name>
<proteinExistence type="predicted"/>
<evidence type="ECO:0000256" key="1">
    <source>
        <dbReference type="SAM" id="Coils"/>
    </source>
</evidence>
<evidence type="ECO:0000256" key="2">
    <source>
        <dbReference type="SAM" id="Phobius"/>
    </source>
</evidence>
<organism evidence="3 4">
    <name type="scientific">Litchfieldella qijiaojingensis</name>
    <dbReference type="NCBI Taxonomy" id="980347"/>
    <lineage>
        <taxon>Bacteria</taxon>
        <taxon>Pseudomonadati</taxon>
        <taxon>Pseudomonadota</taxon>
        <taxon>Gammaproteobacteria</taxon>
        <taxon>Oceanospirillales</taxon>
        <taxon>Halomonadaceae</taxon>
        <taxon>Litchfieldella</taxon>
    </lineage>
</organism>
<keyword evidence="1" id="KW-0175">Coiled coil</keyword>
<comment type="caution">
    <text evidence="3">The sequence shown here is derived from an EMBL/GenBank/DDBJ whole genome shotgun (WGS) entry which is preliminary data.</text>
</comment>
<keyword evidence="4" id="KW-1185">Reference proteome</keyword>
<dbReference type="RefSeq" id="WP_189472634.1">
    <property type="nucleotide sequence ID" value="NZ_BMXS01000035.1"/>
</dbReference>
<keyword evidence="2" id="KW-0472">Membrane</keyword>
<feature type="coiled-coil region" evidence="1">
    <location>
        <begin position="147"/>
        <end position="196"/>
    </location>
</feature>
<dbReference type="EMBL" id="BMXS01000035">
    <property type="protein sequence ID" value="GGY09656.1"/>
    <property type="molecule type" value="Genomic_DNA"/>
</dbReference>
<evidence type="ECO:0000313" key="3">
    <source>
        <dbReference type="EMBL" id="GGY09656.1"/>
    </source>
</evidence>
<gene>
    <name evidence="3" type="ORF">GCM10007160_41240</name>
</gene>
<keyword evidence="2" id="KW-1133">Transmembrane helix</keyword>
<evidence type="ECO:0008006" key="5">
    <source>
        <dbReference type="Google" id="ProtNLM"/>
    </source>
</evidence>